<organism evidence="1 2">
    <name type="scientific">Hypoxylon rubiginosum</name>
    <dbReference type="NCBI Taxonomy" id="110542"/>
    <lineage>
        <taxon>Eukaryota</taxon>
        <taxon>Fungi</taxon>
        <taxon>Dikarya</taxon>
        <taxon>Ascomycota</taxon>
        <taxon>Pezizomycotina</taxon>
        <taxon>Sordariomycetes</taxon>
        <taxon>Xylariomycetidae</taxon>
        <taxon>Xylariales</taxon>
        <taxon>Hypoxylaceae</taxon>
        <taxon>Hypoxylon</taxon>
    </lineage>
</organism>
<dbReference type="Proteomes" id="UP001497700">
    <property type="component" value="Unassembled WGS sequence"/>
</dbReference>
<evidence type="ECO:0000313" key="2">
    <source>
        <dbReference type="Proteomes" id="UP001497700"/>
    </source>
</evidence>
<dbReference type="EMBL" id="MU393458">
    <property type="protein sequence ID" value="KAI4866487.1"/>
    <property type="molecule type" value="Genomic_DNA"/>
</dbReference>
<accession>A0ACB9Z4U0</accession>
<evidence type="ECO:0000313" key="1">
    <source>
        <dbReference type="EMBL" id="KAI4866487.1"/>
    </source>
</evidence>
<protein>
    <submittedName>
        <fullName evidence="1">Uncharacterized protein</fullName>
    </submittedName>
</protein>
<proteinExistence type="predicted"/>
<comment type="caution">
    <text evidence="1">The sequence shown here is derived from an EMBL/GenBank/DDBJ whole genome shotgun (WGS) entry which is preliminary data.</text>
</comment>
<reference evidence="1 2" key="1">
    <citation type="journal article" date="2022" name="New Phytol.">
        <title>Ecological generalism drives hyperdiversity of secondary metabolite gene clusters in xylarialean endophytes.</title>
        <authorList>
            <person name="Franco M.E.E."/>
            <person name="Wisecaver J.H."/>
            <person name="Arnold A.E."/>
            <person name="Ju Y.M."/>
            <person name="Slot J.C."/>
            <person name="Ahrendt S."/>
            <person name="Moore L.P."/>
            <person name="Eastman K.E."/>
            <person name="Scott K."/>
            <person name="Konkel Z."/>
            <person name="Mondo S.J."/>
            <person name="Kuo A."/>
            <person name="Hayes R.D."/>
            <person name="Haridas S."/>
            <person name="Andreopoulos B."/>
            <person name="Riley R."/>
            <person name="LaButti K."/>
            <person name="Pangilinan J."/>
            <person name="Lipzen A."/>
            <person name="Amirebrahimi M."/>
            <person name="Yan J."/>
            <person name="Adam C."/>
            <person name="Keymanesh K."/>
            <person name="Ng V."/>
            <person name="Louie K."/>
            <person name="Northen T."/>
            <person name="Drula E."/>
            <person name="Henrissat B."/>
            <person name="Hsieh H.M."/>
            <person name="Youens-Clark K."/>
            <person name="Lutzoni F."/>
            <person name="Miadlikowska J."/>
            <person name="Eastwood D.C."/>
            <person name="Hamelin R.C."/>
            <person name="Grigoriev I.V."/>
            <person name="U'Ren J.M."/>
        </authorList>
    </citation>
    <scope>NUCLEOTIDE SEQUENCE [LARGE SCALE GENOMIC DNA]</scope>
    <source>
        <strain evidence="1 2">CBS 119005</strain>
    </source>
</reference>
<sequence length="374" mass="42950">MGDLWGVYINYNSPVTLHWTGADNRYWDITPACPIFLLPQLQSLEISCARVGQEESSEWTAAQLQRFQRKTRLRSLVLTECVVSVEALHLILSFPSALQRLDLCEKYYHHRETGGIEDRFAVNKTDAFNRAIAQQSESLQHLHIFCHERFARSEEVLALSLSNFPVLSHLQLGPFPQIRGDRTHVSNFILEHPIPPALGSLRLLEYGVYNLRVRPTNKVLSDLSIRDLMKNAEALGLPFTLDISLSKLPHFVTQTRFSMRDERSTIRDLFESFGRMFQELQGALAHSDPESNSESTSDNPNQAFLRLRALTNKPRHKIPPFLHDEGPPRFVVRYDSWHPRKVLFTPYTADPIPHDRDLSSDDEDIDATFRHATI</sequence>
<keyword evidence="2" id="KW-1185">Reference proteome</keyword>
<gene>
    <name evidence="1" type="ORF">F4820DRAFT_416730</name>
</gene>
<name>A0ACB9Z4U0_9PEZI</name>